<gene>
    <name evidence="7" type="ORF">MNBD_GAMMA09-3015</name>
</gene>
<name>A0A3B0XV35_9ZZZZ</name>
<dbReference type="AlphaFoldDB" id="A0A3B0XV35"/>
<dbReference type="EMBL" id="UOFI01000093">
    <property type="protein sequence ID" value="VAW67147.1"/>
    <property type="molecule type" value="Genomic_DNA"/>
</dbReference>
<feature type="transmembrane region" description="Helical" evidence="6">
    <location>
        <begin position="40"/>
        <end position="63"/>
    </location>
</feature>
<evidence type="ECO:0000256" key="2">
    <source>
        <dbReference type="ARBA" id="ARBA00022475"/>
    </source>
</evidence>
<feature type="transmembrane region" description="Helical" evidence="6">
    <location>
        <begin position="102"/>
        <end position="119"/>
    </location>
</feature>
<reference evidence="7" key="1">
    <citation type="submission" date="2018-06" db="EMBL/GenBank/DDBJ databases">
        <authorList>
            <person name="Zhirakovskaya E."/>
        </authorList>
    </citation>
    <scope>NUCLEOTIDE SEQUENCE</scope>
</reference>
<evidence type="ECO:0000256" key="3">
    <source>
        <dbReference type="ARBA" id="ARBA00022692"/>
    </source>
</evidence>
<keyword evidence="2" id="KW-1003">Cell membrane</keyword>
<dbReference type="InterPro" id="IPR037185">
    <property type="entry name" value="EmrE-like"/>
</dbReference>
<dbReference type="Gene3D" id="1.10.3730.20">
    <property type="match status" value="1"/>
</dbReference>
<proteinExistence type="predicted"/>
<keyword evidence="4 6" id="KW-1133">Transmembrane helix</keyword>
<keyword evidence="5 6" id="KW-0472">Membrane</keyword>
<dbReference type="SUPFAM" id="SSF103481">
    <property type="entry name" value="Multidrug resistance efflux transporter EmrE"/>
    <property type="match status" value="1"/>
</dbReference>
<dbReference type="GO" id="GO:0022857">
    <property type="term" value="F:transmembrane transporter activity"/>
    <property type="evidence" value="ECO:0007669"/>
    <property type="project" value="InterPro"/>
</dbReference>
<dbReference type="PANTHER" id="PTHR30561:SF9">
    <property type="entry name" value="4-AMINO-4-DEOXY-L-ARABINOSE-PHOSPHOUNDECAPRENOL FLIPPASE SUBUNIT ARNF-RELATED"/>
    <property type="match status" value="1"/>
</dbReference>
<evidence type="ECO:0000256" key="4">
    <source>
        <dbReference type="ARBA" id="ARBA00022989"/>
    </source>
</evidence>
<evidence type="ECO:0008006" key="8">
    <source>
        <dbReference type="Google" id="ProtNLM"/>
    </source>
</evidence>
<evidence type="ECO:0000256" key="6">
    <source>
        <dbReference type="SAM" id="Phobius"/>
    </source>
</evidence>
<evidence type="ECO:0000256" key="1">
    <source>
        <dbReference type="ARBA" id="ARBA00004651"/>
    </source>
</evidence>
<accession>A0A3B0XV35</accession>
<evidence type="ECO:0000256" key="5">
    <source>
        <dbReference type="ARBA" id="ARBA00023136"/>
    </source>
</evidence>
<dbReference type="InterPro" id="IPR000390">
    <property type="entry name" value="Small_drug/metabolite_transptr"/>
</dbReference>
<feature type="transmembrane region" description="Helical" evidence="6">
    <location>
        <begin position="75"/>
        <end position="96"/>
    </location>
</feature>
<protein>
    <recommendedName>
        <fullName evidence="8">EamA domain-containing protein</fullName>
    </recommendedName>
</protein>
<sequence>MAYLYIAGTVFFTVYGQLVLKWRIVKYGAIPDINIDKLLFFIKLFADPYILSGLAAAFIASLFWMATMTKLDISFAYPFITAGLTITTTILAIILLNEPVSLNKILGVLLIIAGIIVMTRPV</sequence>
<dbReference type="PANTHER" id="PTHR30561">
    <property type="entry name" value="SMR FAMILY PROTON-DEPENDENT DRUG EFFLUX TRANSPORTER SUGE"/>
    <property type="match status" value="1"/>
</dbReference>
<comment type="subcellular location">
    <subcellularLocation>
        <location evidence="1">Cell membrane</location>
        <topology evidence="1">Multi-pass membrane protein</topology>
    </subcellularLocation>
</comment>
<dbReference type="GO" id="GO:0005886">
    <property type="term" value="C:plasma membrane"/>
    <property type="evidence" value="ECO:0007669"/>
    <property type="project" value="UniProtKB-SubCell"/>
</dbReference>
<keyword evidence="3 6" id="KW-0812">Transmembrane</keyword>
<evidence type="ECO:0000313" key="7">
    <source>
        <dbReference type="EMBL" id="VAW67147.1"/>
    </source>
</evidence>
<organism evidence="7">
    <name type="scientific">hydrothermal vent metagenome</name>
    <dbReference type="NCBI Taxonomy" id="652676"/>
    <lineage>
        <taxon>unclassified sequences</taxon>
        <taxon>metagenomes</taxon>
        <taxon>ecological metagenomes</taxon>
    </lineage>
</organism>